<accession>A0A7I7Y3H3</accession>
<dbReference type="RefSeq" id="WP_085151717.1">
    <property type="nucleotide sequence ID" value="NZ_AP022612.1"/>
</dbReference>
<dbReference type="InterPro" id="IPR017972">
    <property type="entry name" value="Cyt_P450_CS"/>
</dbReference>
<dbReference type="PRINTS" id="PR00359">
    <property type="entry name" value="BP450"/>
</dbReference>
<evidence type="ECO:0000256" key="6">
    <source>
        <dbReference type="ARBA" id="ARBA00023033"/>
    </source>
</evidence>
<dbReference type="PANTHER" id="PTHR46696:SF1">
    <property type="entry name" value="CYTOCHROME P450 YJIB-RELATED"/>
    <property type="match status" value="1"/>
</dbReference>
<evidence type="ECO:0000256" key="1">
    <source>
        <dbReference type="ARBA" id="ARBA00010617"/>
    </source>
</evidence>
<proteinExistence type="inferred from homology"/>
<dbReference type="GO" id="GO:0004497">
    <property type="term" value="F:monooxygenase activity"/>
    <property type="evidence" value="ECO:0007669"/>
    <property type="project" value="UniProtKB-KW"/>
</dbReference>
<evidence type="ECO:0000256" key="7">
    <source>
        <dbReference type="RuleBase" id="RU000461"/>
    </source>
</evidence>
<evidence type="ECO:0000313" key="9">
    <source>
        <dbReference type="Proteomes" id="UP000466931"/>
    </source>
</evidence>
<dbReference type="AlphaFoldDB" id="A0A7I7Y3H3"/>
<dbReference type="InterPro" id="IPR002397">
    <property type="entry name" value="Cyt_P450_B"/>
</dbReference>
<keyword evidence="3 7" id="KW-0479">Metal-binding</keyword>
<dbReference type="GO" id="GO:0005506">
    <property type="term" value="F:iron ion binding"/>
    <property type="evidence" value="ECO:0007669"/>
    <property type="project" value="InterPro"/>
</dbReference>
<dbReference type="OrthoDB" id="3455208at2"/>
<dbReference type="GO" id="GO:0016705">
    <property type="term" value="F:oxidoreductase activity, acting on paired donors, with incorporation or reduction of molecular oxygen"/>
    <property type="evidence" value="ECO:0007669"/>
    <property type="project" value="InterPro"/>
</dbReference>
<dbReference type="Gene3D" id="1.10.630.10">
    <property type="entry name" value="Cytochrome P450"/>
    <property type="match status" value="1"/>
</dbReference>
<evidence type="ECO:0000313" key="8">
    <source>
        <dbReference type="EMBL" id="BBZ35643.1"/>
    </source>
</evidence>
<protein>
    <submittedName>
        <fullName evidence="8">Cytochrome P450</fullName>
    </submittedName>
</protein>
<dbReference type="SUPFAM" id="SSF48264">
    <property type="entry name" value="Cytochrome P450"/>
    <property type="match status" value="1"/>
</dbReference>
<keyword evidence="5 7" id="KW-0408">Iron</keyword>
<keyword evidence="2 7" id="KW-0349">Heme</keyword>
<dbReference type="PROSITE" id="PS00086">
    <property type="entry name" value="CYTOCHROME_P450"/>
    <property type="match status" value="1"/>
</dbReference>
<dbReference type="EMBL" id="AP022612">
    <property type="protein sequence ID" value="BBZ35643.1"/>
    <property type="molecule type" value="Genomic_DNA"/>
</dbReference>
<evidence type="ECO:0000256" key="5">
    <source>
        <dbReference type="ARBA" id="ARBA00023004"/>
    </source>
</evidence>
<evidence type="ECO:0000256" key="2">
    <source>
        <dbReference type="ARBA" id="ARBA00022617"/>
    </source>
</evidence>
<evidence type="ECO:0000256" key="4">
    <source>
        <dbReference type="ARBA" id="ARBA00023002"/>
    </source>
</evidence>
<name>A0A7I7Y3H3_9MYCO</name>
<keyword evidence="6 7" id="KW-0503">Monooxygenase</keyword>
<gene>
    <name evidence="8" type="ORF">MCNF_42480</name>
</gene>
<keyword evidence="9" id="KW-1185">Reference proteome</keyword>
<comment type="similarity">
    <text evidence="1 7">Belongs to the cytochrome P450 family.</text>
</comment>
<reference evidence="8" key="1">
    <citation type="journal article" date="2019" name="Emerg. Microbes Infect.">
        <title>Comprehensive subspecies identification of 175 nontuberculous mycobacteria species based on 7547 genomic profiles.</title>
        <authorList>
            <person name="Matsumoto Y."/>
            <person name="Kinjo T."/>
            <person name="Motooka D."/>
            <person name="Nabeya D."/>
            <person name="Jung N."/>
            <person name="Uechi K."/>
            <person name="Horii T."/>
            <person name="Iida T."/>
            <person name="Fujita J."/>
            <person name="Nakamura S."/>
        </authorList>
    </citation>
    <scope>NUCLEOTIDE SEQUENCE [LARGE SCALE GENOMIC DNA]</scope>
    <source>
        <strain evidence="8">JCM 13671</strain>
    </source>
</reference>
<dbReference type="Proteomes" id="UP000466931">
    <property type="component" value="Chromosome"/>
</dbReference>
<sequence length="413" mass="46144">MTTETLEVPYLDITDANFSITSDQVHDAREKSWYARTNYGIAVLRYAEVRKILRHPKVRQGDVAWTRLNGITEGPLYDWWDSWILHKEGEAHQRLRKAANPLFTQKAVAPLGPKFRALAEDLVDRFVDRGEFEFVEDFADPYTTGALTRLLGLPDEEGPQLARHIDVVGLSFGLAIKDNVDRIEAALAALYEYADRLIELRRKNPTDDLVAGLVGAASTDGALSETELRDLLVLLIVGAFDTTKNQLSLAMKTFLDNADQWELLAQRPELAPKAVEEAMRVNPTTRWVTREALETFEFGGVTIEEGVTIHVFNESAGTDARTIGDDPKRFDITQDRPPHFGFGAGVHHCLGHFIARSDMAQAFAALSGRLRDIRELPGAVMMPDSGNTGFRKLPVAFTKDENYTYQPDSGENV</sequence>
<dbReference type="Pfam" id="PF00067">
    <property type="entry name" value="p450"/>
    <property type="match status" value="1"/>
</dbReference>
<reference evidence="8" key="2">
    <citation type="submission" date="2020-02" db="EMBL/GenBank/DDBJ databases">
        <authorList>
            <person name="Matsumoto Y."/>
            <person name="Motooka D."/>
            <person name="Nakamura S."/>
        </authorList>
    </citation>
    <scope>NUCLEOTIDE SEQUENCE</scope>
    <source>
        <strain evidence="8">JCM 13671</strain>
    </source>
</reference>
<organism evidence="8 9">
    <name type="scientific">Mycolicibacterium confluentis</name>
    <dbReference type="NCBI Taxonomy" id="28047"/>
    <lineage>
        <taxon>Bacteria</taxon>
        <taxon>Bacillati</taxon>
        <taxon>Actinomycetota</taxon>
        <taxon>Actinomycetes</taxon>
        <taxon>Mycobacteriales</taxon>
        <taxon>Mycobacteriaceae</taxon>
        <taxon>Mycolicibacterium</taxon>
    </lineage>
</organism>
<dbReference type="PANTHER" id="PTHR46696">
    <property type="entry name" value="P450, PUTATIVE (EUROFUNG)-RELATED"/>
    <property type="match status" value="1"/>
</dbReference>
<dbReference type="InterPro" id="IPR036396">
    <property type="entry name" value="Cyt_P450_sf"/>
</dbReference>
<keyword evidence="4 7" id="KW-0560">Oxidoreductase</keyword>
<dbReference type="InterPro" id="IPR001128">
    <property type="entry name" value="Cyt_P450"/>
</dbReference>
<evidence type="ECO:0000256" key="3">
    <source>
        <dbReference type="ARBA" id="ARBA00022723"/>
    </source>
</evidence>
<dbReference type="GO" id="GO:0020037">
    <property type="term" value="F:heme binding"/>
    <property type="evidence" value="ECO:0007669"/>
    <property type="project" value="InterPro"/>
</dbReference>